<proteinExistence type="predicted"/>
<dbReference type="Proteomes" id="UP000308600">
    <property type="component" value="Unassembled WGS sequence"/>
</dbReference>
<accession>A0ACD3B9M5</accession>
<sequence>MDTHREDNNSDPARDALLDEERTLYDEPSTHLASVEEKKRLWWKNAVINTFFISCWFTFATILSLYNKWMFAPEHLGFPFPLFVTTIHMFIQFLLAALLRLIWPRKFKPEHNPTRQAYAKKALPAAISTSLDIGFSNLSLKIITLSFYTMCKSSSLIFVLSFAFLFRLEKFSWRLIGVIFLIFSGVLLMVATETHFVLPGFILVLSASALSGFRWSLTQILLKDKKMGLDNPAATVYWLSPAMGVTLAIISVFVDGWITVARSPFFNGLPKTLETLFYLICPGFLAFSMVMSEFYIIQRTGVVPMSIAGIAKEVTTISIAAWYFHDELTPLNITGVGITICGIALFTYHKYRKSIDSTVPLDAHGNPIVVDDEDDRRDLRSYGIELEETMRLTEQNQADYDERATLLFSAGGDDDAEELHSIRSSKVMWDSETPHNVTSEEWRNEAEDSEEEGSDSSEPRS</sequence>
<protein>
    <submittedName>
        <fullName evidence="1">TPT-domain-containing protein</fullName>
    </submittedName>
</protein>
<evidence type="ECO:0000313" key="2">
    <source>
        <dbReference type="Proteomes" id="UP000308600"/>
    </source>
</evidence>
<evidence type="ECO:0000313" key="1">
    <source>
        <dbReference type="EMBL" id="TFK74541.1"/>
    </source>
</evidence>
<keyword evidence="2" id="KW-1185">Reference proteome</keyword>
<reference evidence="1 2" key="1">
    <citation type="journal article" date="2019" name="Nat. Ecol. Evol.">
        <title>Megaphylogeny resolves global patterns of mushroom evolution.</title>
        <authorList>
            <person name="Varga T."/>
            <person name="Krizsan K."/>
            <person name="Foldi C."/>
            <person name="Dima B."/>
            <person name="Sanchez-Garcia M."/>
            <person name="Sanchez-Ramirez S."/>
            <person name="Szollosi G.J."/>
            <person name="Szarkandi J.G."/>
            <person name="Papp V."/>
            <person name="Albert L."/>
            <person name="Andreopoulos W."/>
            <person name="Angelini C."/>
            <person name="Antonin V."/>
            <person name="Barry K.W."/>
            <person name="Bougher N.L."/>
            <person name="Buchanan P."/>
            <person name="Buyck B."/>
            <person name="Bense V."/>
            <person name="Catcheside P."/>
            <person name="Chovatia M."/>
            <person name="Cooper J."/>
            <person name="Damon W."/>
            <person name="Desjardin D."/>
            <person name="Finy P."/>
            <person name="Geml J."/>
            <person name="Haridas S."/>
            <person name="Hughes K."/>
            <person name="Justo A."/>
            <person name="Karasinski D."/>
            <person name="Kautmanova I."/>
            <person name="Kiss B."/>
            <person name="Kocsube S."/>
            <person name="Kotiranta H."/>
            <person name="LaButti K.M."/>
            <person name="Lechner B.E."/>
            <person name="Liimatainen K."/>
            <person name="Lipzen A."/>
            <person name="Lukacs Z."/>
            <person name="Mihaltcheva S."/>
            <person name="Morgado L.N."/>
            <person name="Niskanen T."/>
            <person name="Noordeloos M.E."/>
            <person name="Ohm R.A."/>
            <person name="Ortiz-Santana B."/>
            <person name="Ovrebo C."/>
            <person name="Racz N."/>
            <person name="Riley R."/>
            <person name="Savchenko A."/>
            <person name="Shiryaev A."/>
            <person name="Soop K."/>
            <person name="Spirin V."/>
            <person name="Szebenyi C."/>
            <person name="Tomsovsky M."/>
            <person name="Tulloss R.E."/>
            <person name="Uehling J."/>
            <person name="Grigoriev I.V."/>
            <person name="Vagvolgyi C."/>
            <person name="Papp T."/>
            <person name="Martin F.M."/>
            <person name="Miettinen O."/>
            <person name="Hibbett D.S."/>
            <person name="Nagy L.G."/>
        </authorList>
    </citation>
    <scope>NUCLEOTIDE SEQUENCE [LARGE SCALE GENOMIC DNA]</scope>
    <source>
        <strain evidence="1 2">NL-1719</strain>
    </source>
</reference>
<organism evidence="1 2">
    <name type="scientific">Pluteus cervinus</name>
    <dbReference type="NCBI Taxonomy" id="181527"/>
    <lineage>
        <taxon>Eukaryota</taxon>
        <taxon>Fungi</taxon>
        <taxon>Dikarya</taxon>
        <taxon>Basidiomycota</taxon>
        <taxon>Agaricomycotina</taxon>
        <taxon>Agaricomycetes</taxon>
        <taxon>Agaricomycetidae</taxon>
        <taxon>Agaricales</taxon>
        <taxon>Pluteineae</taxon>
        <taxon>Pluteaceae</taxon>
        <taxon>Pluteus</taxon>
    </lineage>
</organism>
<name>A0ACD3B9M5_9AGAR</name>
<gene>
    <name evidence="1" type="ORF">BDN72DRAFT_833022</name>
</gene>
<dbReference type="EMBL" id="ML208267">
    <property type="protein sequence ID" value="TFK74541.1"/>
    <property type="molecule type" value="Genomic_DNA"/>
</dbReference>